<evidence type="ECO:0000259" key="2">
    <source>
        <dbReference type="Pfam" id="PF01261"/>
    </source>
</evidence>
<dbReference type="Gene3D" id="3.20.20.150">
    <property type="entry name" value="Divalent-metal-dependent TIM barrel enzymes"/>
    <property type="match status" value="1"/>
</dbReference>
<keyword evidence="4" id="KW-1185">Reference proteome</keyword>
<accession>A0ABQ2VQW4</accession>
<dbReference type="InterPro" id="IPR036237">
    <property type="entry name" value="Xyl_isomerase-like_sf"/>
</dbReference>
<dbReference type="Proteomes" id="UP000660675">
    <property type="component" value="Unassembled WGS sequence"/>
</dbReference>
<dbReference type="PANTHER" id="PTHR12110">
    <property type="entry name" value="HYDROXYPYRUVATE ISOMERASE"/>
    <property type="match status" value="1"/>
</dbReference>
<evidence type="ECO:0000313" key="3">
    <source>
        <dbReference type="EMBL" id="GGV74925.1"/>
    </source>
</evidence>
<dbReference type="GO" id="GO:0016853">
    <property type="term" value="F:isomerase activity"/>
    <property type="evidence" value="ECO:0007669"/>
    <property type="project" value="UniProtKB-KW"/>
</dbReference>
<organism evidence="3 4">
    <name type="scientific">Streptomyces gelaticus</name>
    <dbReference type="NCBI Taxonomy" id="285446"/>
    <lineage>
        <taxon>Bacteria</taxon>
        <taxon>Bacillati</taxon>
        <taxon>Actinomycetota</taxon>
        <taxon>Actinomycetes</taxon>
        <taxon>Kitasatosporales</taxon>
        <taxon>Streptomycetaceae</taxon>
        <taxon>Streptomyces</taxon>
    </lineage>
</organism>
<evidence type="ECO:0000313" key="4">
    <source>
        <dbReference type="Proteomes" id="UP000660675"/>
    </source>
</evidence>
<proteinExistence type="predicted"/>
<dbReference type="SUPFAM" id="SSF51658">
    <property type="entry name" value="Xylose isomerase-like"/>
    <property type="match status" value="1"/>
</dbReference>
<keyword evidence="3" id="KW-0413">Isomerase</keyword>
<feature type="domain" description="Xylose isomerase-like TIM barrel" evidence="2">
    <location>
        <begin position="53"/>
        <end position="253"/>
    </location>
</feature>
<reference evidence="4" key="1">
    <citation type="journal article" date="2019" name="Int. J. Syst. Evol. Microbiol.">
        <title>The Global Catalogue of Microorganisms (GCM) 10K type strain sequencing project: providing services to taxonomists for standard genome sequencing and annotation.</title>
        <authorList>
            <consortium name="The Broad Institute Genomics Platform"/>
            <consortium name="The Broad Institute Genome Sequencing Center for Infectious Disease"/>
            <person name="Wu L."/>
            <person name="Ma J."/>
        </authorList>
    </citation>
    <scope>NUCLEOTIDE SEQUENCE [LARGE SCALE GENOMIC DNA]</scope>
    <source>
        <strain evidence="4">JCM 4376</strain>
    </source>
</reference>
<evidence type="ECO:0000256" key="1">
    <source>
        <dbReference type="SAM" id="MobiDB-lite"/>
    </source>
</evidence>
<comment type="caution">
    <text evidence="3">The sequence shown here is derived from an EMBL/GenBank/DDBJ whole genome shotgun (WGS) entry which is preliminary data.</text>
</comment>
<feature type="compositionally biased region" description="Basic and acidic residues" evidence="1">
    <location>
        <begin position="1"/>
        <end position="16"/>
    </location>
</feature>
<dbReference type="InterPro" id="IPR013022">
    <property type="entry name" value="Xyl_isomerase-like_TIM-brl"/>
</dbReference>
<dbReference type="PANTHER" id="PTHR12110:SF41">
    <property type="entry name" value="INOSOSE DEHYDRATASE"/>
    <property type="match status" value="1"/>
</dbReference>
<protein>
    <submittedName>
        <fullName evidence="3">Sugar phosphate isomerase</fullName>
    </submittedName>
</protein>
<dbReference type="InterPro" id="IPR050312">
    <property type="entry name" value="IolE/XylAMocC-like"/>
</dbReference>
<sequence length="284" mass="30221">MVTGRESHGREERGSRAADSAPGGPPAGPGQPVIRPGLCSVTFRRLPAAELARRAADAGLEAVEWGADVHAPPGDPDTVRAAREASDRYGLTCCSYGSYFRATPDEAAAFPAIARAAVLLGAPRVRVWAGGVGSRAAAPRERSATAARLREAARTAADHGLELALEFHSKTLTDTVESTVRLLDEVGADNLRTYWQPPQDAPDEDALAGLSALVDRISAVHVFSWWPGNHRLPLADREDLWAGVFGLLNGRGVPLEALLEFVPGDDPAVLPREADTLRRVAAHR</sequence>
<dbReference type="EMBL" id="BMTF01000001">
    <property type="protein sequence ID" value="GGV74925.1"/>
    <property type="molecule type" value="Genomic_DNA"/>
</dbReference>
<dbReference type="Pfam" id="PF01261">
    <property type="entry name" value="AP_endonuc_2"/>
    <property type="match status" value="1"/>
</dbReference>
<name>A0ABQ2VQW4_9ACTN</name>
<feature type="region of interest" description="Disordered" evidence="1">
    <location>
        <begin position="1"/>
        <end position="34"/>
    </location>
</feature>
<gene>
    <name evidence="3" type="ORF">GCM10015535_04510</name>
</gene>